<dbReference type="EMBL" id="JBFXLS010000031">
    <property type="protein sequence ID" value="KAL2826232.1"/>
    <property type="molecule type" value="Genomic_DNA"/>
</dbReference>
<dbReference type="Gene3D" id="3.40.50.12780">
    <property type="entry name" value="N-terminal domain of ligase-like"/>
    <property type="match status" value="4"/>
</dbReference>
<dbReference type="NCBIfam" id="NF003417">
    <property type="entry name" value="PRK04813.1"/>
    <property type="match status" value="5"/>
</dbReference>
<dbReference type="Gene3D" id="3.30.559.30">
    <property type="entry name" value="Nonribosomal peptide synthetase, condensation domain"/>
    <property type="match status" value="7"/>
</dbReference>
<evidence type="ECO:0000313" key="6">
    <source>
        <dbReference type="EMBL" id="KAL2826232.1"/>
    </source>
</evidence>
<dbReference type="PANTHER" id="PTHR45398">
    <property type="match status" value="1"/>
</dbReference>
<keyword evidence="2" id="KW-0597">Phosphoprotein</keyword>
<reference evidence="6 7" key="1">
    <citation type="submission" date="2024-07" db="EMBL/GenBank/DDBJ databases">
        <title>Section-level genome sequencing and comparative genomics of Aspergillus sections Usti and Cavernicolus.</title>
        <authorList>
            <consortium name="Lawrence Berkeley National Laboratory"/>
            <person name="Nybo J.L."/>
            <person name="Vesth T.C."/>
            <person name="Theobald S."/>
            <person name="Frisvad J.C."/>
            <person name="Larsen T.O."/>
            <person name="Kjaerboelling I."/>
            <person name="Rothschild-Mancinelli K."/>
            <person name="Lyhne E.K."/>
            <person name="Kogle M.E."/>
            <person name="Barry K."/>
            <person name="Clum A."/>
            <person name="Na H."/>
            <person name="Ledsgaard L."/>
            <person name="Lin J."/>
            <person name="Lipzen A."/>
            <person name="Kuo A."/>
            <person name="Riley R."/>
            <person name="Mondo S."/>
            <person name="LaButti K."/>
            <person name="Haridas S."/>
            <person name="Pangalinan J."/>
            <person name="Salamov A.A."/>
            <person name="Simmons B.A."/>
            <person name="Magnuson J.K."/>
            <person name="Chen J."/>
            <person name="Drula E."/>
            <person name="Henrissat B."/>
            <person name="Wiebenga A."/>
            <person name="Lubbers R.J."/>
            <person name="Gomes A.C."/>
            <person name="Makela M.R."/>
            <person name="Stajich J."/>
            <person name="Grigoriev I.V."/>
            <person name="Mortensen U.H."/>
            <person name="De vries R.P."/>
            <person name="Baker S.E."/>
            <person name="Andersen M.R."/>
        </authorList>
    </citation>
    <scope>NUCLEOTIDE SEQUENCE [LARGE SCALE GENOMIC DNA]</scope>
    <source>
        <strain evidence="6 7">CBS 600.67</strain>
    </source>
</reference>
<dbReference type="NCBIfam" id="TIGR01733">
    <property type="entry name" value="AA-adenyl-dom"/>
    <property type="match status" value="3"/>
</dbReference>
<dbReference type="InterPro" id="IPR036736">
    <property type="entry name" value="ACP-like_sf"/>
</dbReference>
<organism evidence="6 7">
    <name type="scientific">Aspergillus cavernicola</name>
    <dbReference type="NCBI Taxonomy" id="176166"/>
    <lineage>
        <taxon>Eukaryota</taxon>
        <taxon>Fungi</taxon>
        <taxon>Dikarya</taxon>
        <taxon>Ascomycota</taxon>
        <taxon>Pezizomycotina</taxon>
        <taxon>Eurotiomycetes</taxon>
        <taxon>Eurotiomycetidae</taxon>
        <taxon>Eurotiales</taxon>
        <taxon>Aspergillaceae</taxon>
        <taxon>Aspergillus</taxon>
        <taxon>Aspergillus subgen. Nidulantes</taxon>
    </lineage>
</organism>
<dbReference type="Pfam" id="PF00668">
    <property type="entry name" value="Condensation"/>
    <property type="match status" value="6"/>
</dbReference>
<dbReference type="InterPro" id="IPR000873">
    <property type="entry name" value="AMP-dep_synth/lig_dom"/>
</dbReference>
<dbReference type="InterPro" id="IPR042099">
    <property type="entry name" value="ANL_N_sf"/>
</dbReference>
<dbReference type="InterPro" id="IPR045851">
    <property type="entry name" value="AMP-bd_C_sf"/>
</dbReference>
<dbReference type="InterPro" id="IPR020806">
    <property type="entry name" value="PKS_PP-bd"/>
</dbReference>
<proteinExistence type="inferred from homology"/>
<evidence type="ECO:0000256" key="2">
    <source>
        <dbReference type="ARBA" id="ARBA00022553"/>
    </source>
</evidence>
<protein>
    <recommendedName>
        <fullName evidence="5">Carrier domain-containing protein</fullName>
    </recommendedName>
</protein>
<dbReference type="SMART" id="SM01294">
    <property type="entry name" value="PKS_PP_betabranch"/>
    <property type="match status" value="1"/>
</dbReference>
<dbReference type="CDD" id="cd05918">
    <property type="entry name" value="A_NRPS_SidN3_like"/>
    <property type="match status" value="3"/>
</dbReference>
<dbReference type="InterPro" id="IPR023213">
    <property type="entry name" value="CAT-like_dom_sf"/>
</dbReference>
<dbReference type="InterPro" id="IPR001242">
    <property type="entry name" value="Condensation_dom"/>
</dbReference>
<dbReference type="Gene3D" id="1.10.1200.10">
    <property type="entry name" value="ACP-like"/>
    <property type="match status" value="5"/>
</dbReference>
<dbReference type="InterPro" id="IPR010071">
    <property type="entry name" value="AA_adenyl_dom"/>
</dbReference>
<feature type="domain" description="Carrier" evidence="5">
    <location>
        <begin position="2970"/>
        <end position="3046"/>
    </location>
</feature>
<feature type="domain" description="Carrier" evidence="5">
    <location>
        <begin position="4064"/>
        <end position="4137"/>
    </location>
</feature>
<dbReference type="SMART" id="SM00823">
    <property type="entry name" value="PKS_PP"/>
    <property type="match status" value="4"/>
</dbReference>
<dbReference type="Pfam" id="PF00550">
    <property type="entry name" value="PP-binding"/>
    <property type="match status" value="4"/>
</dbReference>
<dbReference type="InterPro" id="IPR006162">
    <property type="entry name" value="Ppantetheine_attach_site"/>
</dbReference>
<gene>
    <name evidence="6" type="ORF">BDW59DRAFT_161069</name>
</gene>
<evidence type="ECO:0000313" key="7">
    <source>
        <dbReference type="Proteomes" id="UP001610335"/>
    </source>
</evidence>
<evidence type="ECO:0000256" key="1">
    <source>
        <dbReference type="ARBA" id="ARBA00022450"/>
    </source>
</evidence>
<evidence type="ECO:0000259" key="5">
    <source>
        <dbReference type="PROSITE" id="PS50075"/>
    </source>
</evidence>
<dbReference type="Pfam" id="PF00501">
    <property type="entry name" value="AMP-binding"/>
    <property type="match status" value="5"/>
</dbReference>
<keyword evidence="1" id="KW-0596">Phosphopantetheine</keyword>
<dbReference type="SUPFAM" id="SSF47336">
    <property type="entry name" value="ACP-like"/>
    <property type="match status" value="4"/>
</dbReference>
<dbReference type="Proteomes" id="UP001610335">
    <property type="component" value="Unassembled WGS sequence"/>
</dbReference>
<feature type="domain" description="Carrier" evidence="5">
    <location>
        <begin position="5144"/>
        <end position="5220"/>
    </location>
</feature>
<evidence type="ECO:0000256" key="4">
    <source>
        <dbReference type="ARBA" id="ARBA00029454"/>
    </source>
</evidence>
<evidence type="ECO:0000256" key="3">
    <source>
        <dbReference type="ARBA" id="ARBA00022598"/>
    </source>
</evidence>
<dbReference type="CDD" id="cd19542">
    <property type="entry name" value="CT_NRPS-like"/>
    <property type="match status" value="3"/>
</dbReference>
<keyword evidence="3" id="KW-0436">Ligase</keyword>
<feature type="domain" description="Carrier" evidence="5">
    <location>
        <begin position="773"/>
        <end position="849"/>
    </location>
</feature>
<accession>A0ABR4IF49</accession>
<dbReference type="PROSITE" id="PS00455">
    <property type="entry name" value="AMP_BINDING"/>
    <property type="match status" value="1"/>
</dbReference>
<dbReference type="InterPro" id="IPR020845">
    <property type="entry name" value="AMP-binding_CS"/>
</dbReference>
<name>A0ABR4IF49_9EURO</name>
<dbReference type="PROSITE" id="PS00012">
    <property type="entry name" value="PHOSPHOPANTETHEINE"/>
    <property type="match status" value="2"/>
</dbReference>
<dbReference type="PROSITE" id="PS50075">
    <property type="entry name" value="CARRIER"/>
    <property type="match status" value="4"/>
</dbReference>
<dbReference type="Gene3D" id="3.30.559.10">
    <property type="entry name" value="Chloramphenicol acetyltransferase-like domain"/>
    <property type="match status" value="6"/>
</dbReference>
<keyword evidence="7" id="KW-1185">Reference proteome</keyword>
<dbReference type="InterPro" id="IPR009081">
    <property type="entry name" value="PP-bd_ACP"/>
</dbReference>
<sequence length="5854" mass="648217">MAQTTPCCLPRFESATQPSQRPLSLRVNPNAGDDARLLSAWRDNKLSAVIQATWGMILRCYIDSEVMCFGYCHINSGVSPSAAKLTTMRLAIDDGDFATTLVAKANTFAVDEGRNALSDGHQLYNTVVLIRSYVANSKGAIVSSPPSALALALPQECLLRLHVKVLRDKVRIFLEWRNDGMSMEYVKGIASLFQNLLTQVLLPVDIRVADLDIFTDLDWQRISTWNDPSPQPHDRCIHDIIREQVIHRPHDEAICAWDGALSYRELDRQASTLAYHLQAQGVGPEVLVPLCFDKSMWYFVALLAVLKAGGAFVPLDPSHPPARLQSLIHKVDAKLILCSEWHADRLLGLVEIVIPLSQSNFDRIPRAPVGFISSDEVNCRNAAYVIFTSGSTGEPKGTLLEHRAYCSSAMVHGPRLLIFPESRVLQFAAHTFDASLAESISPLMHGASVCIPSEDDRLNDIVGAIKRLRANYASLTPSFIEFLEPSMVPEIQTLILAGEAMNESHRAKWSTINLVNGFGPTEASVTAAINSRVTATTDCRDIGLPLNTCCWIVNPEDANRLVPVGAVGEMLLEGPTLARGYHKNPEKTAEAFIYDPDFVRRGSAASQSRRRFYKTGDLVRYNSDSGSLTYIGRKDTQVKLHGQRVELGEIEGCLNADALTKHSVAFVPKEGYAKGKLTAVLSLNRDDDSQSTLTSLGLLSPELHEQAVVALRERLSGRLPTYMVPAIWICVDDMPFLPSRKLDRKKILSWLARLDRDPYRTETTMKYIANPELPTDKVERQLVQVWSRLLNIPFEQIPLHESFLKLGGDSIAAMTCMNQCQKNGIAVSVQDILRSTSIHDLATHAKATSTAVSAAYKDKVDQLFDLSPIQSLHFRVRQEGQGYFNQSIRTRLNRDVDASTLHEAVESLVHKHSMLRARFMQSAFDGTIRQRITNDVAGSYRWGNHQLDSESEIDEVVAASQASLSCWSGPLLAVDLFNIRGGRRVLSMVAHHLVVDIVSWRILLEDLEETLLNPDISQRLNPSLPFQIWLQLQSEQYFAYWGIQKEQIVYGDVKCASFSLDANTTSLLMAECHDSLRTEPVDVLLAAMLFSFNQTFPDRPLPVIYNEGHGREPWDTSIDISRTVGWFTTLCPIHIDQTKDAVDAVGRVKDCRRRVSDNGRACFARRALRTSPHSAHDCPMEVNLNYLGQQRDLQRTDGVFQLAGQMAGETRVGGGSADFGRETPRFSLFEVSAVVIAGQLRFVFSFSASMKHQTRVQQWVAFCKQVLESLAVKLPSLTPRHTLSDFPLLTLTYPELSLLETHKLHRYGITSIDQVEDIYPCSKMQQGVLLSQARDPLLYAVSGTWEVQPTSGGPRPDVQRLIEAWNQVVDHHAMLRTVFATGLSRKHPFSHIVLKQYISTPVLLQCSGDESLLSMLQDQPLADYRATRPPHRFTVGQSTSGKIICKLELSHAAMDGSSISLLLRDLQLAYAGGLAGTRKSVFKDYIHYLQHQPTQRGIDHWCAYLAGTEACHLPSDMPNALCRKSLQSIRLHFDAFAELQSFCANHNLTVANAFNAAWALTLAHFCQSEEVCFSYTASLRDAPVPGIDSVVGPAMNLLVCRLHTGTSNIVDLLRQTQDDYMDNFPHRHVSLIDIQHAIRTSRTSLFNTGVSYRKLPTEDGPSAAIQFQARGLIHDPSEISVYVNIEATDVDAQLELNYWNNWLSDTQAQKVADIFLESLAGITHPSLTREDISRISEWNRAAVQQPNYCIHAGIEAQALKIPDTIAIATTKQELTYARINYLSSALASYMISLGVLPGSDVPFSFDQSDSQWAVISVLAIWKAGGICVPIDSNLLDKDLEAYVALASPGRGPALEEIAAYVIPMTRDFLEVLETDCLAFQQPQLTETAYILHPGLILDHNAVASSCQSFAESIDIGNNTRMLQLADISSYKFLLEVFATLAYGGCVCIPHTNSVDDVLESVVSLQATVIQIPTLSAASINLADAHGLRRVILTGCSPGLETDKFRAPQAELYAFFGGAECLPACLLWSESKKLLTANAPSVRTWIVDPSDHDALLPVGAIGELLVEGPMLASGYLFNETGTDGWIEDPAWLSLVDSSTTTTGRRLFKTGILVQYGADGSVIYRGCKGQSLALQAPQNVGNVVVGALTTDVGYWKEYLTGIEPCIFPPLTEDSAEEERTSLARLVIEHVDDMRDLCQQNEISPAAVFQLTWGIILRCYTGLIDVCYGFSETDHNSLLPMAVSLEDHRGINESLKDMESSMKVGASHRLPLSEVLESRSNTNADVFNTVLYVKDCKGSSTKRSSHLRGISKAPYAITVRIDMSKSTCVVEILFLQEALPETYADSIAVCFEHVLGQIMAGISSNTAIGDIDFLDEYTGALLRDWNRSLPQPCEECVHNLIAMQAQRLPASAPAICAWDGDLTYSQLEIHATRLAQNLQRLGVGPGLFVALCFNKSAWAVVAQLAVLKAGGAFASLDPAHPEGRLQNLVADLSPKVILTSSACSGKLANIGAQTFVVSQSTIAQLPMVPGALRSRVTPSNAAYAIFTSGTTGMPKATVLEHTALSTTSLQLAKHLGLDSTTRTLQFSSYSFDVSVLDIHGTLINGGCVCIPSDNERVNDLAGAIRRMGVTHWNSTPGIANTIDPKSIPSLATIVTGGEKMSPGHIERWSDRCVINAYGPSETTIIATLSIKVDRQGTTSKDSRGSIGKPICGRSWVVDPYNPQRLLPVGAVGELVLEGCNVARGYLNSEEKTRQAFIEQPEWSHHESLKDTLVAQERMYRTGDLVRYNPQGTLTFISRMDTQVKLNGQRIELEEIEIQCLLALPPDSQVVVDIIASKGKAVRSLAVFFCTPEYVVEGSNNEFLLDMKPSQSATANHVFRTIQDTLPQYMVPHLFFPVHHIPCNTSAKIDRPRLRSLIEELSKEQLKPYTAAAVSIVAVDTGVGSPQISSCAGSDASPSALSSRSSFSSISAIEEPPTVDSKLRELWAEVLGVESGSVSADDNFFGLGGDSFTAMSLVSAAQAEGLSLSVAEIFQYPVLEDMLKCCQTSDDPIQSSQFLAPFTLLPDGTNLDELLEEVANTCSIPKTSICDVYPCSALQEGLITASIQQAGAYVAHPVFQLSQDVDIPTFKAAWQKTINETEVLRTRILHTATANFVQVVIQPSPSDWARPAGLVATQVGGPLTGYTITDNGYSRSFTWSIHHALYDGWSIPLILRRVEENYEMCRNGAQHPSTDGMVPYSVFIDHLQKQDNSASDAFWRTYLANMSSPAFPATKNALSSSINASSRHYATATLVPERKDITLPAMIRAAWAIVLSVHTESADVCFGETLMGRNIDLQGVSKIAGPLLTTVPTRIVADSDMQLSTYLERVHQSAVTMIPHQHTGLQEIRKMNEDTAKACDFQNLLVIQTAEQDLNSGIWTPESTETNHAFFTYPLTLECRLAGTVEITAYFDDRIISAWCVKRLIAQLIVVLSQLTASAPFDQTRLSDLDVISPDDRDDMNRWNQEFAPCVDRTIHDLIHDQQLLSPDAPSVASWDGNLSYRQLLDTASGFAGHLSSLGVGPEVLVPICMDKSVWMVVTIMSILIAGGAFVPLDPAHPTSRHEEILEETRAKIVLCTPKYLSRYIGKVPTVVGVDQQTVKKHQGRRGIVAPSATSDNVAYSIFTSGSTGRPKGIIIEHRAFASSTMAYGPIIHLEPGIRVFQFASLTFDAAVMEILGTLIYGGCVCIPSDEERLNDIAGAIRRLDASWLFCTPSLASIMEPSSVPSLKVIVCGGEMMSHEAMEKWSDKVHFINAYGPTETSVYATFNPSIGKDRNPANIGHTIPSTLAWIVDPENYNRLYPVGSVGELALEGPVLAREYLKNPQKTANAFIMNPKWAQDARPDAAARRIYLTGDLARLTDDGSLEYVGRKDHQVKLHGQRMELGEIEYRLHKHPHVRHAVVLLPKTGRLQKRLVAILSLNSLSTKTSLISSANCTLIDETSMHRRGMAELLEVQSGLETQLPPYMVPQTWAVIDTLPMLVSGKIDRKKITAWVEGVDDATYHRVMGDYDRIKRGEVAGPTPSLVPKQDDTESVLQEILARVLNMEADQVDLDRSFTSLGGDSITGMAIVSHARKQGITLLLGDILQAASVRELVRAAEAGVSKVNLTEHCNVWFDLSAIQRLYFDYATQYKGSSRFNQSITLRLPQMVEPNVIENGLREIVMRHSMLRVQFRQLNGKWEQRIGTSVDDAYRFQATTLQQQHDMKQMIAMTQNTIDVHDGPTFAANLFEVPGVDQILFLVASHLCVDMVSWRLILQDLEEFVKTGSLTVDRPFPFQTWCKMQLEHCTEGDYQSHLPFTVVPSDPEYWGMREVPNHYGDVYIKKFSLSPKETALALHRCHTPLRTEPLDLFLAVVMHSFRRTFTDRQLPTVYNEMHGRQLWDSSIDLSGTVGWFTSICPLHLALVSDEILQTLRMVKDARRKTVNQGSSFFAQQVLSPTSQPKSPSMDLPVEIVFNYLGKLQQLERDDSLFQHYGNLYDEDDFMVAGDMGPHTPRFALFEISAIVVRDQLQFSFTFNKNMRHQAQISSWITECEMTLYEALDVLKQTTQLEVMPSDYPLLSISQSRLQTLFNETLPKLGVHSRDVEDIYPCSTMQEGIMFSQLRDPSAYMLHTVFNIRNKHDGSPINIPRLRKAWQMVVDRHSALRTIFVDSNSNDGSFDQIVLKHLHADLIELECSNPNTMEQLERVSLEETNRKRSLKQLHQLTVVKTATGTTVMKLEMNHAIIDGASVGILLRDFSLAYERRLPIQPGPLYRNYIAQMRAHPEQQGIQFWMEYLRGIRPCHLPVSGHGPRELKSVKMDFHRFAELRQLSQRESVTVANLVLAAWAVVLRQSTGEDVCFGYVSAGRDAPVPAIQDTIGLFINMLCCRIRLPAGQPFTNIFKTVQADFFRSTPYQSCSLAAVQNELGLAGQMLFNTAVSIQNQMPSAGSERDALSFDIQEAYDPSEFPVTVNAVTAQGGEGILLRYWSDAISDGQAHSLASSIAQVFTAFIEDSSRPISTCKGLSTAQLEGEDRLQSGTRLRRRSSVKSRRSRLSINDPVIQEQINQRVNEILSEMLKQDELPGVQRPHRVSLAHLEGDATSETPISPLSQRASICRRLSTISRASRRRISVDLERKLRVLWSTALDVPVDTVDRQDSFFRVGGDSIKAMKMASAAREDGLVLTVTEVFRNPIFEDMLTVICSTNIVHSAPIVSDGPSYDIMDGMASSGSVSRQSVQLPTNPDLEATALQADICPKIGFFKGAISDVLPVTDFQALSLTAQLFESRWMLNYFYLDGAGQLDLKRLRESCARVVDAFDILRTVFVCSGDHFYQVILKKVRPSIIIYETQTDLDTFTASLQQRDRAQGLRQGEQFVQFVVAKRIGTPQHRLLVRLSHAQYDGMCISKILDAIKQGYEGGTLRQTISFANYMRLLPSSITPEHYEYWTTLLKGSRMTDIIARDHVNTYQTMGAYAEVKTTIDIGPSARIGHITTGTLVQAAWALTLAKLSADADVVFGLTINGRNASIPGVQDTVGPCLNMIPVRVTFANKWNGLDLIRYLQDQLVATMPYESLGFREIIQRCTNWPSSTYFSTAVLHQNVDYDGHMDLDNTPYRVGGAGVIDNLADLTLVSKSAESNQLNLSLGYSFKGPITEVFASRVLQLVCDTIITLTSNPTAQLPSPNTLRSLPPQTIPDLPRVSDQQLLTSQLKSQNISDILVHSAILSRTWQQVLPSMYSKQRTFQLDTSFYDLGGDVFSLGQATWLLQQEGYQVRIEDLLDRPTFLGHMAVLAQDAMGQPLQDDITDVNRGELSVAVEKTEKKVRWKKAFGIMGKFSKRESISS</sequence>
<dbReference type="Gene3D" id="3.30.300.30">
    <property type="match status" value="3"/>
</dbReference>
<dbReference type="PANTHER" id="PTHR45398:SF1">
    <property type="entry name" value="ENZYME, PUTATIVE (JCVI)-RELATED"/>
    <property type="match status" value="1"/>
</dbReference>
<dbReference type="CDD" id="cd19545">
    <property type="entry name" value="FUM14_C_NRPS-like"/>
    <property type="match status" value="1"/>
</dbReference>
<dbReference type="CDD" id="cd19534">
    <property type="entry name" value="E_NRPS"/>
    <property type="match status" value="2"/>
</dbReference>
<comment type="similarity">
    <text evidence="4">Belongs to the NRP synthetase family.</text>
</comment>
<dbReference type="SUPFAM" id="SSF52777">
    <property type="entry name" value="CoA-dependent acyltransferases"/>
    <property type="match status" value="13"/>
</dbReference>
<dbReference type="SUPFAM" id="SSF56801">
    <property type="entry name" value="Acetyl-CoA synthetase-like"/>
    <property type="match status" value="4"/>
</dbReference>
<comment type="caution">
    <text evidence="6">The sequence shown here is derived from an EMBL/GenBank/DDBJ whole genome shotgun (WGS) entry which is preliminary data.</text>
</comment>